<sequence>MTDTAAPGWYPDPAGTGGTRWWDGTAWAGEASAPVAAPARATVPEGTPVDTVWIWLVVGLPLVSAFSIFLLDVPAFIRATIENPATSSFALIFSASYVAILALGWVIYGLLVLFAYLDYRELGRRGFPRRFHCAWAFLSSMVYSIGRPIVVKQQAGRGSAPIWGTIAVFVLTIVVVTVWTIWLIVETIDTIGAYTGTYSY</sequence>
<evidence type="ECO:0000313" key="3">
    <source>
        <dbReference type="EMBL" id="NYD67741.1"/>
    </source>
</evidence>
<feature type="transmembrane region" description="Helical" evidence="1">
    <location>
        <begin position="129"/>
        <end position="150"/>
    </location>
</feature>
<reference evidence="3 6" key="2">
    <citation type="submission" date="2020-07" db="EMBL/GenBank/DDBJ databases">
        <title>Sequencing the genomes of 1000 actinobacteria strains.</title>
        <authorList>
            <person name="Klenk H.-P."/>
        </authorList>
    </citation>
    <scope>NUCLEOTIDE SEQUENCE [LARGE SCALE GENOMIC DNA]</scope>
    <source>
        <strain evidence="3 6">DSM 23870</strain>
    </source>
</reference>
<name>A0A4Q2MFX5_9MICO</name>
<gene>
    <name evidence="3" type="ORF">BJ972_002260</name>
    <name evidence="4" type="ORF">ESP50_02460</name>
</gene>
<keyword evidence="1" id="KW-0812">Transmembrane</keyword>
<evidence type="ECO:0000259" key="2">
    <source>
        <dbReference type="Pfam" id="PF10708"/>
    </source>
</evidence>
<evidence type="ECO:0000256" key="1">
    <source>
        <dbReference type="SAM" id="Phobius"/>
    </source>
</evidence>
<dbReference type="Proteomes" id="UP000581087">
    <property type="component" value="Unassembled WGS sequence"/>
</dbReference>
<dbReference type="AlphaFoldDB" id="A0A4Q2MFX5"/>
<accession>A0A4Q2MFX5</accession>
<dbReference type="OrthoDB" id="5244233at2"/>
<dbReference type="RefSeq" id="WP_129172333.1">
    <property type="nucleotide sequence ID" value="NZ_JACCBI010000001.1"/>
</dbReference>
<dbReference type="Pfam" id="PF10708">
    <property type="entry name" value="DUF2510"/>
    <property type="match status" value="1"/>
</dbReference>
<feature type="transmembrane region" description="Helical" evidence="1">
    <location>
        <begin position="89"/>
        <end position="117"/>
    </location>
</feature>
<keyword evidence="1" id="KW-1133">Transmembrane helix</keyword>
<comment type="caution">
    <text evidence="4">The sequence shown here is derived from an EMBL/GenBank/DDBJ whole genome shotgun (WGS) entry which is preliminary data.</text>
</comment>
<dbReference type="EMBL" id="JACCBI010000001">
    <property type="protein sequence ID" value="NYD67741.1"/>
    <property type="molecule type" value="Genomic_DNA"/>
</dbReference>
<organism evidence="4 5">
    <name type="scientific">Agromyces atrinae</name>
    <dbReference type="NCBI Taxonomy" id="592376"/>
    <lineage>
        <taxon>Bacteria</taxon>
        <taxon>Bacillati</taxon>
        <taxon>Actinomycetota</taxon>
        <taxon>Actinomycetes</taxon>
        <taxon>Micrococcales</taxon>
        <taxon>Microbacteriaceae</taxon>
        <taxon>Agromyces</taxon>
    </lineage>
</organism>
<dbReference type="Proteomes" id="UP000292686">
    <property type="component" value="Unassembled WGS sequence"/>
</dbReference>
<protein>
    <submittedName>
        <fullName evidence="4">DUF2510 domain-containing protein</fullName>
    </submittedName>
</protein>
<proteinExistence type="predicted"/>
<feature type="domain" description="DUF2510" evidence="2">
    <location>
        <begin position="7"/>
        <end position="39"/>
    </location>
</feature>
<evidence type="ECO:0000313" key="5">
    <source>
        <dbReference type="Proteomes" id="UP000292686"/>
    </source>
</evidence>
<feature type="transmembrane region" description="Helical" evidence="1">
    <location>
        <begin position="52"/>
        <end position="77"/>
    </location>
</feature>
<evidence type="ECO:0000313" key="6">
    <source>
        <dbReference type="Proteomes" id="UP000581087"/>
    </source>
</evidence>
<evidence type="ECO:0000313" key="4">
    <source>
        <dbReference type="EMBL" id="RXZ88070.1"/>
    </source>
</evidence>
<reference evidence="4 5" key="1">
    <citation type="submission" date="2019-01" db="EMBL/GenBank/DDBJ databases">
        <title>Agromyces.</title>
        <authorList>
            <person name="Li J."/>
        </authorList>
    </citation>
    <scope>NUCLEOTIDE SEQUENCE [LARGE SCALE GENOMIC DNA]</scope>
    <source>
        <strain evidence="4 5">DSM 23870</strain>
    </source>
</reference>
<keyword evidence="1" id="KW-0472">Membrane</keyword>
<dbReference type="EMBL" id="SDPM01000001">
    <property type="protein sequence ID" value="RXZ88070.1"/>
    <property type="molecule type" value="Genomic_DNA"/>
</dbReference>
<dbReference type="InterPro" id="IPR018929">
    <property type="entry name" value="DUF2510"/>
</dbReference>
<keyword evidence="5" id="KW-1185">Reference proteome</keyword>
<feature type="transmembrane region" description="Helical" evidence="1">
    <location>
        <begin position="162"/>
        <end position="185"/>
    </location>
</feature>